<dbReference type="EMBL" id="BMZM01000002">
    <property type="protein sequence ID" value="GHC26016.1"/>
    <property type="molecule type" value="Genomic_DNA"/>
</dbReference>
<comment type="caution">
    <text evidence="2">The sequence shown here is derived from an EMBL/GenBank/DDBJ whole genome shotgun (WGS) entry which is preliminary data.</text>
</comment>
<proteinExistence type="predicted"/>
<evidence type="ECO:0008006" key="4">
    <source>
        <dbReference type="Google" id="ProtNLM"/>
    </source>
</evidence>
<dbReference type="Proteomes" id="UP000604243">
    <property type="component" value="Unassembled WGS sequence"/>
</dbReference>
<accession>A0ABQ3FJ15</accession>
<dbReference type="InterPro" id="IPR021425">
    <property type="entry name" value="DUF3072"/>
</dbReference>
<evidence type="ECO:0000313" key="3">
    <source>
        <dbReference type="Proteomes" id="UP000604243"/>
    </source>
</evidence>
<protein>
    <recommendedName>
        <fullName evidence="4">DUF3072 domain-containing protein</fullName>
    </recommendedName>
</protein>
<reference evidence="3" key="1">
    <citation type="journal article" date="2019" name="Int. J. Syst. Evol. Microbiol.">
        <title>The Global Catalogue of Microorganisms (GCM) 10K type strain sequencing project: providing services to taxonomists for standard genome sequencing and annotation.</title>
        <authorList>
            <consortium name="The Broad Institute Genomics Platform"/>
            <consortium name="The Broad Institute Genome Sequencing Center for Infectious Disease"/>
            <person name="Wu L."/>
            <person name="Ma J."/>
        </authorList>
    </citation>
    <scope>NUCLEOTIDE SEQUENCE [LARGE SCALE GENOMIC DNA]</scope>
    <source>
        <strain evidence="3">KCTC 42082</strain>
    </source>
</reference>
<dbReference type="Pfam" id="PF11272">
    <property type="entry name" value="DUF3072"/>
    <property type="match status" value="1"/>
</dbReference>
<name>A0ABQ3FJ15_9GAMM</name>
<organism evidence="2 3">
    <name type="scientific">Kushneria pakistanensis</name>
    <dbReference type="NCBI Taxonomy" id="1508770"/>
    <lineage>
        <taxon>Bacteria</taxon>
        <taxon>Pseudomonadati</taxon>
        <taxon>Pseudomonadota</taxon>
        <taxon>Gammaproteobacteria</taxon>
        <taxon>Oceanospirillales</taxon>
        <taxon>Halomonadaceae</taxon>
        <taxon>Kushneria</taxon>
    </lineage>
</organism>
<sequence length="86" mass="9539">MYVAPYGESTMTNRTEDPSHNDQASNLEKDPNDWATGDESMTGAQASYLRTLCEEAGVDFDETLNKADASKMIDELQHQTGRGENH</sequence>
<keyword evidence="3" id="KW-1185">Reference proteome</keyword>
<evidence type="ECO:0000256" key="1">
    <source>
        <dbReference type="SAM" id="MobiDB-lite"/>
    </source>
</evidence>
<evidence type="ECO:0000313" key="2">
    <source>
        <dbReference type="EMBL" id="GHC26016.1"/>
    </source>
</evidence>
<gene>
    <name evidence="2" type="ORF">GCM10010082_18840</name>
</gene>
<feature type="region of interest" description="Disordered" evidence="1">
    <location>
        <begin position="1"/>
        <end position="39"/>
    </location>
</feature>